<dbReference type="Pfam" id="PF07690">
    <property type="entry name" value="MFS_1"/>
    <property type="match status" value="1"/>
</dbReference>
<gene>
    <name evidence="7" type="ORF">QR685DRAFT_593956</name>
</gene>
<evidence type="ECO:0000256" key="2">
    <source>
        <dbReference type="ARBA" id="ARBA00022692"/>
    </source>
</evidence>
<dbReference type="PANTHER" id="PTHR23507">
    <property type="entry name" value="ZGC:174356"/>
    <property type="match status" value="1"/>
</dbReference>
<comment type="subcellular location">
    <subcellularLocation>
        <location evidence="1">Membrane</location>
        <topology evidence="1">Multi-pass membrane protein</topology>
    </subcellularLocation>
</comment>
<feature type="transmembrane region" description="Helical" evidence="6">
    <location>
        <begin position="562"/>
        <end position="583"/>
    </location>
</feature>
<feature type="transmembrane region" description="Helical" evidence="6">
    <location>
        <begin position="536"/>
        <end position="555"/>
    </location>
</feature>
<feature type="region of interest" description="Disordered" evidence="5">
    <location>
        <begin position="1"/>
        <end position="32"/>
    </location>
</feature>
<evidence type="ECO:0000313" key="7">
    <source>
        <dbReference type="EMBL" id="KAL0475362.1"/>
    </source>
</evidence>
<accession>A0ABR3DSN2</accession>
<evidence type="ECO:0000256" key="3">
    <source>
        <dbReference type="ARBA" id="ARBA00022989"/>
    </source>
</evidence>
<keyword evidence="3 6" id="KW-1133">Transmembrane helix</keyword>
<feature type="transmembrane region" description="Helical" evidence="6">
    <location>
        <begin position="201"/>
        <end position="223"/>
    </location>
</feature>
<feature type="transmembrane region" description="Helical" evidence="6">
    <location>
        <begin position="595"/>
        <end position="618"/>
    </location>
</feature>
<comment type="caution">
    <text evidence="7">The sequence shown here is derived from an EMBL/GenBank/DDBJ whole genome shotgun (WGS) entry which is preliminary data.</text>
</comment>
<dbReference type="InterPro" id="IPR011701">
    <property type="entry name" value="MFS"/>
</dbReference>
<keyword evidence="2 6" id="KW-0812">Transmembrane</keyword>
<dbReference type="Gene3D" id="1.20.1250.20">
    <property type="entry name" value="MFS general substrate transporter like domains"/>
    <property type="match status" value="2"/>
</dbReference>
<feature type="transmembrane region" description="Helical" evidence="6">
    <location>
        <begin position="102"/>
        <end position="121"/>
    </location>
</feature>
<feature type="compositionally biased region" description="Low complexity" evidence="5">
    <location>
        <begin position="20"/>
        <end position="32"/>
    </location>
</feature>
<feature type="transmembrane region" description="Helical" evidence="6">
    <location>
        <begin position="296"/>
        <end position="316"/>
    </location>
</feature>
<feature type="transmembrane region" description="Helical" evidence="6">
    <location>
        <begin position="268"/>
        <end position="290"/>
    </location>
</feature>
<feature type="transmembrane region" description="Helical" evidence="6">
    <location>
        <begin position="440"/>
        <end position="459"/>
    </location>
</feature>
<feature type="transmembrane region" description="Helical" evidence="6">
    <location>
        <begin position="396"/>
        <end position="420"/>
    </location>
</feature>
<sequence length="648" mass="70071">MAFHRDYEEEGVVLGQQRASSPSSISTNDSTPLLQSPVPELSYAVIDINPRITYTARGRADTIGTSSTDTAVDSSANNADDADQEQYNSLLKARRKRLKSKIIPLCLSVMFLLDLSVGLSVPPTNAVEESIICRNLHRDVVSRFGNSMASILLSDNPVCKEDDVQSYLATLQGWQATFDCIPSILMTVPFGILWDKWGRRPVLALAMLGSILQMFALSTILFLPNIFPIWTVWLTSSFLLIGGGGGIIAAMLYTFISDIVPIAERATLFFQMHATFLTARMISGPTAGSLMITSPWIPLVLSLGLMTLATATTLVFPETRHLKAQASSTKRLDNEDISTHLSTDDEDVGKPRLSSFLPPLSPLTQPEAQQPITTRINGLATSLRSFTHFLTTNKRICILTLALSLVVIGKYAQALLLQYATKRFHYSWSEASYLLTIPNFTSLITLLFILPFVSSLLLGTSSSSSPLLSTFSSSLSSSDTSHTSSGTHFYRLNLTPLTPLQKDLHLARASSLLLTLGCLLIALATTRLGFTSGMMLFALGSGLGSTLRSLLNALVDEEHMGLLNSVVGWLEMVGIMVAGPVLAEGMSEGLRRGGGWVGLPFWMAGGLLTGASGLVWVVRAGGEDEKGKREANVNGGREERGDGEGEEV</sequence>
<name>A0ABR3DSN2_NEUIN</name>
<dbReference type="Proteomes" id="UP001451303">
    <property type="component" value="Unassembled WGS sequence"/>
</dbReference>
<evidence type="ECO:0000256" key="4">
    <source>
        <dbReference type="ARBA" id="ARBA00023136"/>
    </source>
</evidence>
<reference evidence="7 8" key="1">
    <citation type="submission" date="2023-09" db="EMBL/GenBank/DDBJ databases">
        <title>Multi-omics analysis of a traditional fermented food reveals byproduct-associated fungal strains for waste-to-food upcycling.</title>
        <authorList>
            <consortium name="Lawrence Berkeley National Laboratory"/>
            <person name="Rekdal V.M."/>
            <person name="Villalobos-Escobedo J.M."/>
            <person name="Rodriguez-Valeron N."/>
            <person name="Garcia M.O."/>
            <person name="Vasquez D.P."/>
            <person name="Damayanti I."/>
            <person name="Sorensen P.M."/>
            <person name="Baidoo E.E."/>
            <person name="De Carvalho A.C."/>
            <person name="Riley R."/>
            <person name="Lipzen A."/>
            <person name="He G."/>
            <person name="Yan M."/>
            <person name="Haridas S."/>
            <person name="Daum C."/>
            <person name="Yoshinaga Y."/>
            <person name="Ng V."/>
            <person name="Grigoriev I.V."/>
            <person name="Munk R."/>
            <person name="Nuraida L."/>
            <person name="Wijaya C.H."/>
            <person name="Morales P.-C."/>
            <person name="Keasling J.D."/>
        </authorList>
    </citation>
    <scope>NUCLEOTIDE SEQUENCE [LARGE SCALE GENOMIC DNA]</scope>
    <source>
        <strain evidence="7 8">FGSC 2613</strain>
    </source>
</reference>
<keyword evidence="8" id="KW-1185">Reference proteome</keyword>
<dbReference type="EMBL" id="JAVLET010000001">
    <property type="protein sequence ID" value="KAL0475362.1"/>
    <property type="molecule type" value="Genomic_DNA"/>
</dbReference>
<dbReference type="PANTHER" id="PTHR23507:SF1">
    <property type="entry name" value="FI18259P1-RELATED"/>
    <property type="match status" value="1"/>
</dbReference>
<feature type="transmembrane region" description="Helical" evidence="6">
    <location>
        <begin position="174"/>
        <end position="194"/>
    </location>
</feature>
<proteinExistence type="predicted"/>
<protein>
    <submittedName>
        <fullName evidence="7">Major facilitator superfamily domain-containing protein</fullName>
    </submittedName>
</protein>
<dbReference type="InterPro" id="IPR036259">
    <property type="entry name" value="MFS_trans_sf"/>
</dbReference>
<feature type="region of interest" description="Disordered" evidence="5">
    <location>
        <begin position="624"/>
        <end position="648"/>
    </location>
</feature>
<feature type="transmembrane region" description="Helical" evidence="6">
    <location>
        <begin position="229"/>
        <end position="256"/>
    </location>
</feature>
<evidence type="ECO:0000313" key="8">
    <source>
        <dbReference type="Proteomes" id="UP001451303"/>
    </source>
</evidence>
<feature type="transmembrane region" description="Helical" evidence="6">
    <location>
        <begin position="512"/>
        <end position="530"/>
    </location>
</feature>
<keyword evidence="4 6" id="KW-0472">Membrane</keyword>
<organism evidence="7 8">
    <name type="scientific">Neurospora intermedia</name>
    <dbReference type="NCBI Taxonomy" id="5142"/>
    <lineage>
        <taxon>Eukaryota</taxon>
        <taxon>Fungi</taxon>
        <taxon>Dikarya</taxon>
        <taxon>Ascomycota</taxon>
        <taxon>Pezizomycotina</taxon>
        <taxon>Sordariomycetes</taxon>
        <taxon>Sordariomycetidae</taxon>
        <taxon>Sordariales</taxon>
        <taxon>Sordariaceae</taxon>
        <taxon>Neurospora</taxon>
    </lineage>
</organism>
<evidence type="ECO:0000256" key="1">
    <source>
        <dbReference type="ARBA" id="ARBA00004141"/>
    </source>
</evidence>
<evidence type="ECO:0000256" key="5">
    <source>
        <dbReference type="SAM" id="MobiDB-lite"/>
    </source>
</evidence>
<dbReference type="SUPFAM" id="SSF103473">
    <property type="entry name" value="MFS general substrate transporter"/>
    <property type="match status" value="1"/>
</dbReference>
<evidence type="ECO:0000256" key="6">
    <source>
        <dbReference type="SAM" id="Phobius"/>
    </source>
</evidence>